<dbReference type="Gene3D" id="3.30.160.70">
    <property type="entry name" value="Methylated DNA-protein cysteine methyltransferase domain"/>
    <property type="match status" value="1"/>
</dbReference>
<evidence type="ECO:0000256" key="2">
    <source>
        <dbReference type="ARBA" id="ARBA00008711"/>
    </source>
</evidence>
<dbReference type="SMART" id="SM00342">
    <property type="entry name" value="HTH_ARAC"/>
    <property type="match status" value="1"/>
</dbReference>
<keyword evidence="9" id="KW-0234">DNA repair</keyword>
<evidence type="ECO:0000256" key="5">
    <source>
        <dbReference type="ARBA" id="ARBA00022679"/>
    </source>
</evidence>
<dbReference type="Pfam" id="PF12833">
    <property type="entry name" value="HTH_18"/>
    <property type="match status" value="1"/>
</dbReference>
<dbReference type="AlphaFoldDB" id="A0A3B7MYY6"/>
<dbReference type="InterPro" id="IPR036631">
    <property type="entry name" value="MGMT_N_sf"/>
</dbReference>
<dbReference type="SUPFAM" id="SSF46689">
    <property type="entry name" value="Homeodomain-like"/>
    <property type="match status" value="1"/>
</dbReference>
<keyword evidence="13" id="KW-1185">Reference proteome</keyword>
<name>A0A3B7MYY6_9BACT</name>
<evidence type="ECO:0000256" key="3">
    <source>
        <dbReference type="ARBA" id="ARBA00011918"/>
    </source>
</evidence>
<evidence type="ECO:0000256" key="6">
    <source>
        <dbReference type="ARBA" id="ARBA00022763"/>
    </source>
</evidence>
<dbReference type="NCBIfam" id="TIGR00589">
    <property type="entry name" value="ogt"/>
    <property type="match status" value="1"/>
</dbReference>
<dbReference type="SUPFAM" id="SSF53155">
    <property type="entry name" value="Methylated DNA-protein cysteine methyltransferase domain"/>
    <property type="match status" value="1"/>
</dbReference>
<organism evidence="12 13">
    <name type="scientific">Paraflavitalea soli</name>
    <dbReference type="NCBI Taxonomy" id="2315862"/>
    <lineage>
        <taxon>Bacteria</taxon>
        <taxon>Pseudomonadati</taxon>
        <taxon>Bacteroidota</taxon>
        <taxon>Chitinophagia</taxon>
        <taxon>Chitinophagales</taxon>
        <taxon>Chitinophagaceae</taxon>
        <taxon>Paraflavitalea</taxon>
    </lineage>
</organism>
<dbReference type="KEGG" id="pseg:D3H65_31710"/>
<proteinExistence type="inferred from homology"/>
<dbReference type="InterPro" id="IPR014048">
    <property type="entry name" value="MethylDNA_cys_MeTrfase_DNA-bd"/>
</dbReference>
<dbReference type="SUPFAM" id="SSF46767">
    <property type="entry name" value="Methylated DNA-protein cysteine methyltransferase, C-terminal domain"/>
    <property type="match status" value="1"/>
</dbReference>
<dbReference type="InterPro" id="IPR001497">
    <property type="entry name" value="MethylDNA_cys_MeTrfase_AS"/>
</dbReference>
<dbReference type="Proteomes" id="UP000263900">
    <property type="component" value="Chromosome"/>
</dbReference>
<comment type="similarity">
    <text evidence="2">Belongs to the MGMT family.</text>
</comment>
<evidence type="ECO:0000313" key="12">
    <source>
        <dbReference type="EMBL" id="AXY78286.1"/>
    </source>
</evidence>
<evidence type="ECO:0000313" key="13">
    <source>
        <dbReference type="Proteomes" id="UP000263900"/>
    </source>
</evidence>
<comment type="catalytic activity">
    <reaction evidence="10">
        <text>a 6-O-methyl-2'-deoxyguanosine in DNA + L-cysteinyl-[protein] = S-methyl-L-cysteinyl-[protein] + a 2'-deoxyguanosine in DNA</text>
        <dbReference type="Rhea" id="RHEA:24000"/>
        <dbReference type="Rhea" id="RHEA-COMP:10131"/>
        <dbReference type="Rhea" id="RHEA-COMP:10132"/>
        <dbReference type="Rhea" id="RHEA-COMP:11367"/>
        <dbReference type="Rhea" id="RHEA-COMP:11368"/>
        <dbReference type="ChEBI" id="CHEBI:29950"/>
        <dbReference type="ChEBI" id="CHEBI:82612"/>
        <dbReference type="ChEBI" id="CHEBI:85445"/>
        <dbReference type="ChEBI" id="CHEBI:85448"/>
        <dbReference type="EC" id="2.1.1.63"/>
    </reaction>
</comment>
<keyword evidence="7" id="KW-0805">Transcription regulation</keyword>
<evidence type="ECO:0000256" key="4">
    <source>
        <dbReference type="ARBA" id="ARBA00022603"/>
    </source>
</evidence>
<evidence type="ECO:0000256" key="10">
    <source>
        <dbReference type="ARBA" id="ARBA00049348"/>
    </source>
</evidence>
<dbReference type="FunFam" id="1.10.10.10:FF:000214">
    <property type="entry name" value="Methylated-DNA--protein-cysteine methyltransferase"/>
    <property type="match status" value="1"/>
</dbReference>
<reference evidence="12 13" key="1">
    <citation type="submission" date="2018-09" db="EMBL/GenBank/DDBJ databases">
        <title>Genome sequencing of strain 6GH32-13.</title>
        <authorList>
            <person name="Weon H.-Y."/>
            <person name="Heo J."/>
            <person name="Kwon S.-W."/>
        </authorList>
    </citation>
    <scope>NUCLEOTIDE SEQUENCE [LARGE SCALE GENOMIC DNA]</scope>
    <source>
        <strain evidence="12 13">5GH32-13</strain>
    </source>
</reference>
<keyword evidence="8" id="KW-0804">Transcription</keyword>
<dbReference type="RefSeq" id="WP_119054158.1">
    <property type="nucleotide sequence ID" value="NZ_CP032157.1"/>
</dbReference>
<dbReference type="PROSITE" id="PS00374">
    <property type="entry name" value="MGMT"/>
    <property type="match status" value="1"/>
</dbReference>
<dbReference type="PANTHER" id="PTHR10815">
    <property type="entry name" value="METHYLATED-DNA--PROTEIN-CYSTEINE METHYLTRANSFERASE"/>
    <property type="match status" value="1"/>
</dbReference>
<dbReference type="GO" id="GO:0032259">
    <property type="term" value="P:methylation"/>
    <property type="evidence" value="ECO:0007669"/>
    <property type="project" value="UniProtKB-KW"/>
</dbReference>
<evidence type="ECO:0000256" key="1">
    <source>
        <dbReference type="ARBA" id="ARBA00001286"/>
    </source>
</evidence>
<keyword evidence="4 12" id="KW-0489">Methyltransferase</keyword>
<keyword evidence="6" id="KW-0227">DNA damage</keyword>
<dbReference type="GO" id="GO:0003700">
    <property type="term" value="F:DNA-binding transcription factor activity"/>
    <property type="evidence" value="ECO:0007669"/>
    <property type="project" value="InterPro"/>
</dbReference>
<evidence type="ECO:0000259" key="11">
    <source>
        <dbReference type="PROSITE" id="PS01124"/>
    </source>
</evidence>
<sequence length="291" mass="32713">MLSEKILNFEPVATNAYQYQQIATAIDYLYVNFRNQPSLEEVAAQVNMSAFHFQRMFTEWAGISPKRFLQFLTTDYLKHRITGFDNLLDAADAAGLSSQSRVYDLFVNLEAVTPQEYKEKGSGILIEYGFHATPFGECIIGVTGRGICHLSFLQEDNRSTAIEELESAWGNASVRENSRNTEVMANAIFHRKPGAQEKLSVLVKGTNFQVKVWNALLEVPYGTVSTYQSLARHIEEPKALQAVGTAVGANPIAYLIPCHRIIRKNLIIGEYHWGTERKKAMLGWEMAKTAI</sequence>
<dbReference type="OrthoDB" id="9802228at2"/>
<dbReference type="PANTHER" id="PTHR10815:SF13">
    <property type="entry name" value="METHYLATED-DNA--PROTEIN-CYSTEINE METHYLTRANSFERASE"/>
    <property type="match status" value="1"/>
</dbReference>
<dbReference type="GO" id="GO:0006281">
    <property type="term" value="P:DNA repair"/>
    <property type="evidence" value="ECO:0007669"/>
    <property type="project" value="UniProtKB-KW"/>
</dbReference>
<gene>
    <name evidence="12" type="ORF">D3H65_31710</name>
</gene>
<dbReference type="InterPro" id="IPR036388">
    <property type="entry name" value="WH-like_DNA-bd_sf"/>
</dbReference>
<protein>
    <recommendedName>
        <fullName evidence="3">methylated-DNA--[protein]-cysteine S-methyltransferase</fullName>
        <ecNumber evidence="3">2.1.1.63</ecNumber>
    </recommendedName>
</protein>
<evidence type="ECO:0000256" key="8">
    <source>
        <dbReference type="ARBA" id="ARBA00023163"/>
    </source>
</evidence>
<dbReference type="GO" id="GO:0043565">
    <property type="term" value="F:sequence-specific DNA binding"/>
    <property type="evidence" value="ECO:0007669"/>
    <property type="project" value="InterPro"/>
</dbReference>
<comment type="catalytic activity">
    <reaction evidence="1">
        <text>a 4-O-methyl-thymidine in DNA + L-cysteinyl-[protein] = a thymidine in DNA + S-methyl-L-cysteinyl-[protein]</text>
        <dbReference type="Rhea" id="RHEA:53428"/>
        <dbReference type="Rhea" id="RHEA-COMP:10131"/>
        <dbReference type="Rhea" id="RHEA-COMP:10132"/>
        <dbReference type="Rhea" id="RHEA-COMP:13555"/>
        <dbReference type="Rhea" id="RHEA-COMP:13556"/>
        <dbReference type="ChEBI" id="CHEBI:29950"/>
        <dbReference type="ChEBI" id="CHEBI:82612"/>
        <dbReference type="ChEBI" id="CHEBI:137386"/>
        <dbReference type="ChEBI" id="CHEBI:137387"/>
        <dbReference type="EC" id="2.1.1.63"/>
    </reaction>
</comment>
<dbReference type="PROSITE" id="PS01124">
    <property type="entry name" value="HTH_ARAC_FAMILY_2"/>
    <property type="match status" value="1"/>
</dbReference>
<dbReference type="GO" id="GO:0003908">
    <property type="term" value="F:methylated-DNA-[protein]-cysteine S-methyltransferase activity"/>
    <property type="evidence" value="ECO:0007669"/>
    <property type="project" value="UniProtKB-EC"/>
</dbReference>
<accession>A0A3B7MYY6</accession>
<dbReference type="Gene3D" id="1.10.10.60">
    <property type="entry name" value="Homeodomain-like"/>
    <property type="match status" value="1"/>
</dbReference>
<dbReference type="CDD" id="cd06445">
    <property type="entry name" value="ATase"/>
    <property type="match status" value="1"/>
</dbReference>
<dbReference type="EC" id="2.1.1.63" evidence="3"/>
<keyword evidence="5 12" id="KW-0808">Transferase</keyword>
<dbReference type="InterPro" id="IPR018060">
    <property type="entry name" value="HTH_AraC"/>
</dbReference>
<dbReference type="Gene3D" id="1.10.10.10">
    <property type="entry name" value="Winged helix-like DNA-binding domain superfamily/Winged helix DNA-binding domain"/>
    <property type="match status" value="1"/>
</dbReference>
<evidence type="ECO:0000256" key="7">
    <source>
        <dbReference type="ARBA" id="ARBA00023015"/>
    </source>
</evidence>
<evidence type="ECO:0000256" key="9">
    <source>
        <dbReference type="ARBA" id="ARBA00023204"/>
    </source>
</evidence>
<dbReference type="InterPro" id="IPR036217">
    <property type="entry name" value="MethylDNA_cys_MeTrfase_DNAb"/>
</dbReference>
<feature type="domain" description="HTH araC/xylS-type" evidence="11">
    <location>
        <begin position="23"/>
        <end position="120"/>
    </location>
</feature>
<dbReference type="EMBL" id="CP032157">
    <property type="protein sequence ID" value="AXY78286.1"/>
    <property type="molecule type" value="Genomic_DNA"/>
</dbReference>
<dbReference type="InterPro" id="IPR009057">
    <property type="entry name" value="Homeodomain-like_sf"/>
</dbReference>
<dbReference type="Pfam" id="PF01035">
    <property type="entry name" value="DNA_binding_1"/>
    <property type="match status" value="1"/>
</dbReference>